<comment type="caution">
    <text evidence="9">Lacks conserved residue(s) required for the propagation of feature annotation.</text>
</comment>
<feature type="transmembrane region" description="Helical" evidence="9">
    <location>
        <begin position="79"/>
        <end position="99"/>
    </location>
</feature>
<dbReference type="PANTHER" id="PTHR30588">
    <property type="entry name" value="BRANCHED-CHAIN AMINO ACID TRANSPORT SYSTEM 2 CARRIER PROTEIN"/>
    <property type="match status" value="1"/>
</dbReference>
<evidence type="ECO:0000256" key="6">
    <source>
        <dbReference type="ARBA" id="ARBA00022970"/>
    </source>
</evidence>
<feature type="transmembrane region" description="Helical" evidence="9">
    <location>
        <begin position="153"/>
        <end position="176"/>
    </location>
</feature>
<organism evidence="10 11">
    <name type="scientific">Sporosarcina ureae</name>
    <dbReference type="NCBI Taxonomy" id="1571"/>
    <lineage>
        <taxon>Bacteria</taxon>
        <taxon>Bacillati</taxon>
        <taxon>Bacillota</taxon>
        <taxon>Bacilli</taxon>
        <taxon>Bacillales</taxon>
        <taxon>Caryophanaceae</taxon>
        <taxon>Sporosarcina</taxon>
    </lineage>
</organism>
<comment type="similarity">
    <text evidence="2 9">Belongs to the branched chain amino acid transporter family.</text>
</comment>
<dbReference type="EMBL" id="CP015108">
    <property type="protein sequence ID" value="ARF13323.1"/>
    <property type="molecule type" value="Genomic_DNA"/>
</dbReference>
<dbReference type="RefSeq" id="WP_029052816.1">
    <property type="nucleotide sequence ID" value="NZ_CP015108.1"/>
</dbReference>
<keyword evidence="11" id="KW-1185">Reference proteome</keyword>
<evidence type="ECO:0000256" key="7">
    <source>
        <dbReference type="ARBA" id="ARBA00022989"/>
    </source>
</evidence>
<sequence length="460" mass="49615">MEKKLSFSSSLVIGVMLFALFFGAGNLIFPAELGQLAGDQTWKAMAGFLFTGVGLPFLGILAIGFSGKKDLQDLASRIHPLYAVLFTAILYLTIGPFFAAPRTGAVAFDIGVAPFLNGFSIDLARFIFTLVFFGISMWLSLNPAKIVDRVGKYLSPLIIIILIGLIGMTLLSPMGSAQVSQAPYNETPFFTGFLEGYNTMDALASLVFGIIVINALRAMGITSKKQILSSTAKTGFVAAGFLAIIYIGIAYLGATSVDLFGYLDGGGSVLSETSSHLFGTTGLMLLGVVIMLACLTTAIGLLTACGEYFHAIIPKVSYKLFVVFFSIFCLVVANFGLANIINYSLPVLVLLYPLAMVLILLTFTGPLFHQSSLVYRSATITAFFVSFIEALVKFYSLVEKTMPNWLVTIQDVYTAYIPYYTEGIGWLVPVLIVTVVTAIVAIVTNKRMQAIQVVSTHEKS</sequence>
<dbReference type="Pfam" id="PF05525">
    <property type="entry name" value="Branch_AA_trans"/>
    <property type="match status" value="1"/>
</dbReference>
<feature type="transmembrane region" description="Helical" evidence="9">
    <location>
        <begin position="423"/>
        <end position="443"/>
    </location>
</feature>
<proteinExistence type="inferred from homology"/>
<feature type="transmembrane region" description="Helical" evidence="9">
    <location>
        <begin position="196"/>
        <end position="216"/>
    </location>
</feature>
<name>A0ABN4YMW9_SPOUR</name>
<evidence type="ECO:0000313" key="10">
    <source>
        <dbReference type="EMBL" id="ARF13323.1"/>
    </source>
</evidence>
<feature type="transmembrane region" description="Helical" evidence="9">
    <location>
        <begin position="316"/>
        <end position="337"/>
    </location>
</feature>
<reference evidence="10 11" key="1">
    <citation type="submission" date="2016-04" db="EMBL/GenBank/DDBJ databases">
        <title>Comparative Genomics and Epigenetics of Sporosarcina ureae.</title>
        <authorList>
            <person name="Oliver A.S."/>
            <person name="Cooper K.K."/>
        </authorList>
    </citation>
    <scope>NUCLEOTIDE SEQUENCE [LARGE SCALE GENOMIC DNA]</scope>
    <source>
        <strain evidence="10 11">S204</strain>
    </source>
</reference>
<dbReference type="InterPro" id="IPR004685">
    <property type="entry name" value="Brnchd-chn_aa_trnsp_Livcs"/>
</dbReference>
<dbReference type="PANTHER" id="PTHR30588:SF0">
    <property type="entry name" value="BRANCHED-CHAIN AMINO ACID PERMEASE BRNQ"/>
    <property type="match status" value="1"/>
</dbReference>
<feature type="transmembrane region" description="Helical" evidence="9">
    <location>
        <begin position="343"/>
        <end position="361"/>
    </location>
</feature>
<keyword evidence="3 9" id="KW-0813">Transport</keyword>
<evidence type="ECO:0000256" key="3">
    <source>
        <dbReference type="ARBA" id="ARBA00022448"/>
    </source>
</evidence>
<keyword evidence="4" id="KW-1003">Cell membrane</keyword>
<dbReference type="NCBIfam" id="TIGR00796">
    <property type="entry name" value="livcs"/>
    <property type="match status" value="1"/>
</dbReference>
<evidence type="ECO:0000256" key="9">
    <source>
        <dbReference type="RuleBase" id="RU362122"/>
    </source>
</evidence>
<keyword evidence="6 9" id="KW-0029">Amino-acid transport</keyword>
<feature type="transmembrane region" description="Helical" evidence="9">
    <location>
        <begin position="119"/>
        <end position="141"/>
    </location>
</feature>
<keyword evidence="7 9" id="KW-1133">Transmembrane helix</keyword>
<evidence type="ECO:0000256" key="4">
    <source>
        <dbReference type="ARBA" id="ARBA00022475"/>
    </source>
</evidence>
<comment type="subcellular location">
    <subcellularLocation>
        <location evidence="1 9">Cell membrane</location>
        <topology evidence="1 9">Multi-pass membrane protein</topology>
    </subcellularLocation>
</comment>
<comment type="function">
    <text evidence="9">Component of the transport system for branched-chain amino acids.</text>
</comment>
<gene>
    <name evidence="10" type="ORF">SporoS204_03480</name>
</gene>
<evidence type="ECO:0000256" key="5">
    <source>
        <dbReference type="ARBA" id="ARBA00022692"/>
    </source>
</evidence>
<evidence type="ECO:0000313" key="11">
    <source>
        <dbReference type="Proteomes" id="UP000192486"/>
    </source>
</evidence>
<feature type="transmembrane region" description="Helical" evidence="9">
    <location>
        <begin position="236"/>
        <end position="263"/>
    </location>
</feature>
<feature type="transmembrane region" description="Helical" evidence="9">
    <location>
        <begin position="373"/>
        <end position="395"/>
    </location>
</feature>
<dbReference type="Proteomes" id="UP000192486">
    <property type="component" value="Chromosome"/>
</dbReference>
<keyword evidence="5 9" id="KW-0812">Transmembrane</keyword>
<accession>A0ABN4YMW9</accession>
<evidence type="ECO:0000256" key="1">
    <source>
        <dbReference type="ARBA" id="ARBA00004651"/>
    </source>
</evidence>
<feature type="transmembrane region" description="Helical" evidence="9">
    <location>
        <begin position="46"/>
        <end position="67"/>
    </location>
</feature>
<feature type="transmembrane region" description="Helical" evidence="9">
    <location>
        <begin position="283"/>
        <end position="304"/>
    </location>
</feature>
<protein>
    <recommendedName>
        <fullName evidence="9">Branched-chain amino acid transport system carrier protein</fullName>
    </recommendedName>
</protein>
<evidence type="ECO:0000256" key="2">
    <source>
        <dbReference type="ARBA" id="ARBA00008540"/>
    </source>
</evidence>
<evidence type="ECO:0000256" key="8">
    <source>
        <dbReference type="ARBA" id="ARBA00023136"/>
    </source>
</evidence>
<keyword evidence="8 9" id="KW-0472">Membrane</keyword>